<comment type="pathway">
    <text evidence="1">Protein modification; protein glycosylation.</text>
</comment>
<keyword evidence="7 8" id="KW-0802">TPR repeat</keyword>
<dbReference type="Pfam" id="PF13844">
    <property type="entry name" value="Glyco_transf_41"/>
    <property type="match status" value="2"/>
</dbReference>
<feature type="domain" description="O-GlcNAc transferase C-terminal" evidence="9">
    <location>
        <begin position="510"/>
        <end position="697"/>
    </location>
</feature>
<gene>
    <name evidence="10" type="ORF">BXY66_0863</name>
</gene>
<evidence type="ECO:0000256" key="2">
    <source>
        <dbReference type="ARBA" id="ARBA00005386"/>
    </source>
</evidence>
<dbReference type="Gene3D" id="3.40.50.2000">
    <property type="entry name" value="Glycogen Phosphorylase B"/>
    <property type="match status" value="1"/>
</dbReference>
<dbReference type="Proteomes" id="UP000295673">
    <property type="component" value="Unassembled WGS sequence"/>
</dbReference>
<dbReference type="OrthoDB" id="146908at2"/>
<keyword evidence="5 10" id="KW-0808">Transferase</keyword>
<dbReference type="Gene3D" id="3.40.50.11380">
    <property type="match status" value="1"/>
</dbReference>
<dbReference type="EC" id="2.4.1.255" evidence="3"/>
<feature type="repeat" description="TPR" evidence="8">
    <location>
        <begin position="240"/>
        <end position="273"/>
    </location>
</feature>
<evidence type="ECO:0000313" key="10">
    <source>
        <dbReference type="EMBL" id="TCL08823.1"/>
    </source>
</evidence>
<evidence type="ECO:0000259" key="9">
    <source>
        <dbReference type="Pfam" id="PF13844"/>
    </source>
</evidence>
<name>A0A4R1NQ67_9RHOB</name>
<proteinExistence type="inferred from homology"/>
<dbReference type="EMBL" id="SMGR01000001">
    <property type="protein sequence ID" value="TCL08823.1"/>
    <property type="molecule type" value="Genomic_DNA"/>
</dbReference>
<evidence type="ECO:0000256" key="7">
    <source>
        <dbReference type="ARBA" id="ARBA00022803"/>
    </source>
</evidence>
<dbReference type="InterPro" id="IPR029489">
    <property type="entry name" value="OGT/SEC/SPY_C"/>
</dbReference>
<evidence type="ECO:0000256" key="8">
    <source>
        <dbReference type="PROSITE-ProRule" id="PRU00339"/>
    </source>
</evidence>
<evidence type="ECO:0000256" key="3">
    <source>
        <dbReference type="ARBA" id="ARBA00011970"/>
    </source>
</evidence>
<comment type="caution">
    <text evidence="10">The sequence shown here is derived from an EMBL/GenBank/DDBJ whole genome shotgun (WGS) entry which is preliminary data.</text>
</comment>
<feature type="repeat" description="TPR" evidence="8">
    <location>
        <begin position="124"/>
        <end position="157"/>
    </location>
</feature>
<evidence type="ECO:0000313" key="11">
    <source>
        <dbReference type="Proteomes" id="UP000295673"/>
    </source>
</evidence>
<feature type="domain" description="O-GlcNAc transferase C-terminal" evidence="9">
    <location>
        <begin position="348"/>
        <end position="503"/>
    </location>
</feature>
<organism evidence="10 11">
    <name type="scientific">Shimia isoporae</name>
    <dbReference type="NCBI Taxonomy" id="647720"/>
    <lineage>
        <taxon>Bacteria</taxon>
        <taxon>Pseudomonadati</taxon>
        <taxon>Pseudomonadota</taxon>
        <taxon>Alphaproteobacteria</taxon>
        <taxon>Rhodobacterales</taxon>
        <taxon>Roseobacteraceae</taxon>
    </lineage>
</organism>
<evidence type="ECO:0000256" key="4">
    <source>
        <dbReference type="ARBA" id="ARBA00022676"/>
    </source>
</evidence>
<accession>A0A4R1NQ67</accession>
<dbReference type="SMART" id="SM00028">
    <property type="entry name" value="TPR"/>
    <property type="match status" value="6"/>
</dbReference>
<dbReference type="InterPro" id="IPR019734">
    <property type="entry name" value="TPR_rpt"/>
</dbReference>
<keyword evidence="4" id="KW-0328">Glycosyltransferase</keyword>
<dbReference type="PROSITE" id="PS50293">
    <property type="entry name" value="TPR_REGION"/>
    <property type="match status" value="2"/>
</dbReference>
<dbReference type="UniPathway" id="UPA00378"/>
<reference evidence="10 11" key="1">
    <citation type="submission" date="2019-03" db="EMBL/GenBank/DDBJ databases">
        <title>Genomic Encyclopedia of Archaeal and Bacterial Type Strains, Phase II (KMG-II): from individual species to whole genera.</title>
        <authorList>
            <person name="Goeker M."/>
        </authorList>
    </citation>
    <scope>NUCLEOTIDE SEQUENCE [LARGE SCALE GENOMIC DNA]</scope>
    <source>
        <strain evidence="10 11">DSM 26433</strain>
    </source>
</reference>
<dbReference type="RefSeq" id="WP_132858917.1">
    <property type="nucleotide sequence ID" value="NZ_SMGR01000001.1"/>
</dbReference>
<evidence type="ECO:0000256" key="5">
    <source>
        <dbReference type="ARBA" id="ARBA00022679"/>
    </source>
</evidence>
<sequence>MAVKVSGELRKARSFEKNGQFAEAQACYEAILQDYPKNAKARQALANLRRNHGAPSGDMLRNLIGLYREGRFADILALSETQKKGFPRSDKAWNLVGAAAEELGQHDRALHAFEQAIEVNPNFSSSHANYGTVLERLGRFEEAIAPFSKAVSLEPTSAKYLLSRGNAHLVLGQIHEAVQDLEACLSVDGKNLKARQLLGDALRQAGEHTRAITELEKTVASLETQFEMTPSYANLRNQLGQAYHSLANAHFVAKSLDAAAKFYGKAVEIDSDNEAALAGKLHAQANICDWEAFREFEKFCPNLGVVGDGLQPWAFLVFEDDPAKQLKRSKNFARQWNLARPQFERLRLRDKVRVGYFSADLSDHATLTLLCGVLEKHDRSDFEIIFYGLNAPKPGKLFTRLQNAVDRFVDLQHLGDEEAVFAVRRDKLDVAVDLKGYTESARAGLFFAGLAPVQVNYLGYPGSLGSGAFDYIVADSTVIPDFHRAGYSEAIIELPNAYQPNDRVQQIADTPTRADVGLPEEAVVLCCFNSAYKVTPREFDVWMRVMAQNKNSVLWLLDCGEVAKTNLQREAEARGIDASRVIFAPKAPRDQHLARHRLADLFLDTFNVNAHTTASDALYAGLPIVTLPGKQFASRVGASLSKAVGMHDLVASDISEYEEIICRLAQDPKALRSAKAELARNLPTAPLFQTTEYTRHLEAGYRTAWENWRDGHGPIDIRVPA</sequence>
<dbReference type="Gene3D" id="1.25.40.10">
    <property type="entry name" value="Tetratricopeptide repeat domain"/>
    <property type="match status" value="1"/>
</dbReference>
<protein>
    <recommendedName>
        <fullName evidence="3">protein O-GlcNAc transferase</fullName>
        <ecNumber evidence="3">2.4.1.255</ecNumber>
    </recommendedName>
</protein>
<comment type="similarity">
    <text evidence="2">Belongs to the glycosyltransferase 41 family. O-GlcNAc transferase subfamily.</text>
</comment>
<keyword evidence="6" id="KW-0677">Repeat</keyword>
<evidence type="ECO:0000256" key="6">
    <source>
        <dbReference type="ARBA" id="ARBA00022737"/>
    </source>
</evidence>
<feature type="repeat" description="TPR" evidence="8">
    <location>
        <begin position="90"/>
        <end position="123"/>
    </location>
</feature>
<dbReference type="PANTHER" id="PTHR44998:SF1">
    <property type="entry name" value="UDP-N-ACETYLGLUCOSAMINE--PEPTIDE N-ACETYLGLUCOSAMINYLTRANSFERASE 110 KDA SUBUNIT"/>
    <property type="match status" value="1"/>
</dbReference>
<dbReference type="Pfam" id="PF13432">
    <property type="entry name" value="TPR_16"/>
    <property type="match status" value="3"/>
</dbReference>
<dbReference type="Pfam" id="PF13181">
    <property type="entry name" value="TPR_8"/>
    <property type="match status" value="1"/>
</dbReference>
<dbReference type="PANTHER" id="PTHR44998">
    <property type="match status" value="1"/>
</dbReference>
<dbReference type="PROSITE" id="PS50005">
    <property type="entry name" value="TPR"/>
    <property type="match status" value="3"/>
</dbReference>
<dbReference type="AlphaFoldDB" id="A0A4R1NQ67"/>
<keyword evidence="11" id="KW-1185">Reference proteome</keyword>
<dbReference type="GO" id="GO:0097363">
    <property type="term" value="F:protein O-acetylglucosaminyltransferase activity"/>
    <property type="evidence" value="ECO:0007669"/>
    <property type="project" value="UniProtKB-EC"/>
</dbReference>
<evidence type="ECO:0000256" key="1">
    <source>
        <dbReference type="ARBA" id="ARBA00004922"/>
    </source>
</evidence>
<dbReference type="SUPFAM" id="SSF48452">
    <property type="entry name" value="TPR-like"/>
    <property type="match status" value="1"/>
</dbReference>
<dbReference type="InterPro" id="IPR011990">
    <property type="entry name" value="TPR-like_helical_dom_sf"/>
</dbReference>